<keyword evidence="2" id="KW-0560">Oxidoreductase</keyword>
<dbReference type="PRINTS" id="PR00081">
    <property type="entry name" value="GDHRDH"/>
</dbReference>
<evidence type="ECO:0000313" key="4">
    <source>
        <dbReference type="Proteomes" id="UP000027142"/>
    </source>
</evidence>
<dbReference type="CDD" id="cd05233">
    <property type="entry name" value="SDR_c"/>
    <property type="match status" value="1"/>
</dbReference>
<keyword evidence="4" id="KW-1185">Reference proteome</keyword>
<dbReference type="AlphaFoldDB" id="A0A060M459"/>
<evidence type="ECO:0000313" key="3">
    <source>
        <dbReference type="EMBL" id="AIC95338.1"/>
    </source>
</evidence>
<name>A0A060M459_9BACI</name>
<evidence type="ECO:0000256" key="2">
    <source>
        <dbReference type="ARBA" id="ARBA00023002"/>
    </source>
</evidence>
<organism evidence="3 4">
    <name type="scientific">Shouchella lehensis G1</name>
    <dbReference type="NCBI Taxonomy" id="1246626"/>
    <lineage>
        <taxon>Bacteria</taxon>
        <taxon>Bacillati</taxon>
        <taxon>Bacillota</taxon>
        <taxon>Bacilli</taxon>
        <taxon>Bacillales</taxon>
        <taxon>Bacillaceae</taxon>
        <taxon>Shouchella</taxon>
    </lineage>
</organism>
<dbReference type="EMBL" id="CP003923">
    <property type="protein sequence ID" value="AIC95338.1"/>
    <property type="molecule type" value="Genomic_DNA"/>
</dbReference>
<dbReference type="FunFam" id="3.40.50.720:FF:000084">
    <property type="entry name" value="Short-chain dehydrogenase reductase"/>
    <property type="match status" value="1"/>
</dbReference>
<dbReference type="Proteomes" id="UP000027142">
    <property type="component" value="Chromosome"/>
</dbReference>
<dbReference type="Pfam" id="PF13561">
    <property type="entry name" value="adh_short_C2"/>
    <property type="match status" value="1"/>
</dbReference>
<comment type="similarity">
    <text evidence="1">Belongs to the short-chain dehydrogenases/reductases (SDR) family.</text>
</comment>
<dbReference type="GO" id="GO:0016616">
    <property type="term" value="F:oxidoreductase activity, acting on the CH-OH group of donors, NAD or NADP as acceptor"/>
    <property type="evidence" value="ECO:0007669"/>
    <property type="project" value="TreeGrafter"/>
</dbReference>
<protein>
    <submittedName>
        <fullName evidence="3">Oxidoreductase</fullName>
    </submittedName>
</protein>
<proteinExistence type="inferred from homology"/>
<dbReference type="OrthoDB" id="9803333at2"/>
<dbReference type="SUPFAM" id="SSF51735">
    <property type="entry name" value="NAD(P)-binding Rossmann-fold domains"/>
    <property type="match status" value="1"/>
</dbReference>
<dbReference type="PRINTS" id="PR00080">
    <property type="entry name" value="SDRFAMILY"/>
</dbReference>
<dbReference type="Gene3D" id="3.40.50.720">
    <property type="entry name" value="NAD(P)-binding Rossmann-like Domain"/>
    <property type="match status" value="1"/>
</dbReference>
<dbReference type="PANTHER" id="PTHR42760">
    <property type="entry name" value="SHORT-CHAIN DEHYDROGENASES/REDUCTASES FAMILY MEMBER"/>
    <property type="match status" value="1"/>
</dbReference>
<dbReference type="KEGG" id="ble:BleG1_2773"/>
<dbReference type="PROSITE" id="PS00061">
    <property type="entry name" value="ADH_SHORT"/>
    <property type="match status" value="1"/>
</dbReference>
<gene>
    <name evidence="3" type="ORF">BleG1_2773</name>
</gene>
<dbReference type="STRING" id="1246626.BleG1_2773"/>
<dbReference type="InterPro" id="IPR002347">
    <property type="entry name" value="SDR_fam"/>
</dbReference>
<reference evidence="3 4" key="1">
    <citation type="journal article" date="2014" name="Gene">
        <title>A comparative genomic analysis of the alkalitolerant soil bacterium Bacillus lehensis G1.</title>
        <authorList>
            <person name="Noor Y.M."/>
            <person name="Samsulrizal N.H."/>
            <person name="Jema'on N.A."/>
            <person name="Low K.O."/>
            <person name="Ramli A.N."/>
            <person name="Alias N.I."/>
            <person name="Damis S.I."/>
            <person name="Fuzi S.F."/>
            <person name="Isa M.N."/>
            <person name="Murad A.M."/>
            <person name="Raih M.F."/>
            <person name="Bakar F.D."/>
            <person name="Najimudin N."/>
            <person name="Mahadi N.M."/>
            <person name="Illias R.M."/>
        </authorList>
    </citation>
    <scope>NUCLEOTIDE SEQUENCE [LARGE SCALE GENOMIC DNA]</scope>
    <source>
        <strain evidence="3 4">G1</strain>
    </source>
</reference>
<dbReference type="eggNOG" id="COG1028">
    <property type="taxonomic scope" value="Bacteria"/>
</dbReference>
<dbReference type="InterPro" id="IPR020904">
    <property type="entry name" value="Sc_DH/Rdtase_CS"/>
</dbReference>
<sequence length="240" mass="26520">MDKRLMVISGGANGIGKEVAKAFAHNRYIVITMDKEKQDWEHDQVHAIQVDVTDHEQLQSAIDGIHQQYGSPSVLINNAGVSTFKPFFDLTLNDWNHVLKTNLTSAFLLSQGFAKTMKQRKESCSIINISSTRAFMSEANSEAYAASKGGITALTHAMAMSLQDTQITVNAIAPGWIHTGDIKQLRDIDHTQHPSNRVGTPRDIAEACLFLAHPNNNFINGETLTIDGGMTRKMIYAHDE</sequence>
<dbReference type="PATRIC" id="fig|1246626.3.peg.2766"/>
<accession>A0A060M459</accession>
<dbReference type="InterPro" id="IPR036291">
    <property type="entry name" value="NAD(P)-bd_dom_sf"/>
</dbReference>
<dbReference type="GO" id="GO:0008206">
    <property type="term" value="P:bile acid metabolic process"/>
    <property type="evidence" value="ECO:0007669"/>
    <property type="project" value="UniProtKB-ARBA"/>
</dbReference>
<dbReference type="RefSeq" id="WP_038482047.1">
    <property type="nucleotide sequence ID" value="NZ_CP003923.1"/>
</dbReference>
<dbReference type="HOGENOM" id="CLU_010194_1_0_9"/>
<evidence type="ECO:0000256" key="1">
    <source>
        <dbReference type="ARBA" id="ARBA00006484"/>
    </source>
</evidence>